<dbReference type="GO" id="GO:0000712">
    <property type="term" value="P:resolution of meiotic recombination intermediates"/>
    <property type="evidence" value="ECO:0007669"/>
    <property type="project" value="TreeGrafter"/>
</dbReference>
<feature type="region of interest" description="Disordered" evidence="2">
    <location>
        <begin position="397"/>
        <end position="461"/>
    </location>
</feature>
<dbReference type="Proteomes" id="UP000694845">
    <property type="component" value="Unplaced"/>
</dbReference>
<dbReference type="KEGG" id="aplc:110987631"/>
<organism evidence="4 5">
    <name type="scientific">Acanthaster planci</name>
    <name type="common">Crown-of-thorns starfish</name>
    <dbReference type="NCBI Taxonomy" id="133434"/>
    <lineage>
        <taxon>Eukaryota</taxon>
        <taxon>Metazoa</taxon>
        <taxon>Echinodermata</taxon>
        <taxon>Eleutherozoa</taxon>
        <taxon>Asterozoa</taxon>
        <taxon>Asteroidea</taxon>
        <taxon>Valvatacea</taxon>
        <taxon>Valvatida</taxon>
        <taxon>Acanthasteridae</taxon>
        <taxon>Acanthaster</taxon>
    </lineage>
</organism>
<evidence type="ECO:0000313" key="5">
    <source>
        <dbReference type="RefSeq" id="XP_022106206.1"/>
    </source>
</evidence>
<dbReference type="GO" id="GO:0000724">
    <property type="term" value="P:double-strand break repair via homologous recombination"/>
    <property type="evidence" value="ECO:0007669"/>
    <property type="project" value="TreeGrafter"/>
</dbReference>
<dbReference type="PROSITE" id="PS50297">
    <property type="entry name" value="ANK_REP_REGION"/>
    <property type="match status" value="1"/>
</dbReference>
<feature type="compositionally biased region" description="Basic and acidic residues" evidence="2">
    <location>
        <begin position="513"/>
        <end position="522"/>
    </location>
</feature>
<dbReference type="SUPFAM" id="SSF63451">
    <property type="entry name" value="LEM domain"/>
    <property type="match status" value="1"/>
</dbReference>
<dbReference type="Pfam" id="PF03020">
    <property type="entry name" value="LEM"/>
    <property type="match status" value="1"/>
</dbReference>
<evidence type="ECO:0000256" key="1">
    <source>
        <dbReference type="PROSITE-ProRule" id="PRU00023"/>
    </source>
</evidence>
<dbReference type="GO" id="GO:0004520">
    <property type="term" value="F:DNA endonuclease activity"/>
    <property type="evidence" value="ECO:0007669"/>
    <property type="project" value="TreeGrafter"/>
</dbReference>
<dbReference type="GO" id="GO:0005737">
    <property type="term" value="C:cytoplasm"/>
    <property type="evidence" value="ECO:0007669"/>
    <property type="project" value="TreeGrafter"/>
</dbReference>
<dbReference type="AlphaFoldDB" id="A0A8B7ZRY3"/>
<dbReference type="SMART" id="SM00540">
    <property type="entry name" value="LEM"/>
    <property type="match status" value="1"/>
</dbReference>
<dbReference type="InterPro" id="IPR011015">
    <property type="entry name" value="LEM/LEM-like_dom_sf"/>
</dbReference>
<accession>A0A8B7ZRY3</accession>
<dbReference type="GO" id="GO:0005654">
    <property type="term" value="C:nucleoplasm"/>
    <property type="evidence" value="ECO:0007669"/>
    <property type="project" value="TreeGrafter"/>
</dbReference>
<feature type="region of interest" description="Disordered" evidence="2">
    <location>
        <begin position="278"/>
        <end position="301"/>
    </location>
</feature>
<evidence type="ECO:0000256" key="2">
    <source>
        <dbReference type="SAM" id="MobiDB-lite"/>
    </source>
</evidence>
<feature type="region of interest" description="Disordered" evidence="2">
    <location>
        <begin position="221"/>
        <end position="261"/>
    </location>
</feature>
<name>A0A8B7ZRY3_ACAPL</name>
<dbReference type="OMA" id="FHLVIGN"/>
<feature type="domain" description="LEM" evidence="3">
    <location>
        <begin position="634"/>
        <end position="678"/>
    </location>
</feature>
<keyword evidence="4" id="KW-1185">Reference proteome</keyword>
<dbReference type="PANTHER" id="PTHR46427:SF1">
    <property type="entry name" value="ANKYRIN REPEAT AND LEM DOMAIN-CONTAINING PROTEIN 1"/>
    <property type="match status" value="1"/>
</dbReference>
<evidence type="ECO:0000313" key="4">
    <source>
        <dbReference type="Proteomes" id="UP000694845"/>
    </source>
</evidence>
<dbReference type="Pfam" id="PF22945">
    <property type="entry name" value="LEM-3_GIY-YIG"/>
    <property type="match status" value="1"/>
</dbReference>
<dbReference type="InterPro" id="IPR036770">
    <property type="entry name" value="Ankyrin_rpt-contain_sf"/>
</dbReference>
<feature type="repeat" description="ANK" evidence="1">
    <location>
        <begin position="75"/>
        <end position="107"/>
    </location>
</feature>
<sequence>MDEEMALTETLVKAIQQDIFGLAKLSLEQGANPNLVLSSGISPFHLAIGTDSLNALPLVKLFLHHNGNPNVRSVDGMTPVHVAATWGRCLALQLLLANGGNPELYDEDGANAMDMAKENKNWDCLNILRTYQIEEAEEDSRPDNYVTRFLIQQRSSFHEHPDEGSSDHLDLTDLNHNSSRNSLDSTALSSYCQDVSFSPSSHTEEITNSSQSFFPDLASQWAAKEQHDSDGSGSRTSEPHEGKPLPAIRQSRGSSGVPDQACLETTFPDVMGLCDNRSADLDRDDCPVTSGDGSELAEEQDHNKTLSNKYLEELLMSEHCTGLDLTSPDHPSVFIKVQTSHNGETPPLDKTMVFLPDRRSVGQSGEVKPSEISLASEEGSAYVTCQSDDIHLSCTNTEQQFSEQRKRHPRRVTFSDEGGNSTNQLIQRSSQVEVARERHVSDESDPSQTNGNTKKLSLNESSENTCELSDLLTSDNSDSDLLTTDESSFIAPHIKPTCQFQNELKQLTASRRDAKISDRPVTRDSSMWQLSSGHPTSRSTEGHSIICEAHLADGLEPDCNTEHDSVEYLYHDEGTGAMLIERQCPSALTMNSSHLDVSYLEYSQVSTSDETVLYDWRDYQTDDEGKSCAPAPLSKELLELTDKGIREMMQKYGEEAGPITSTTRMVYLHHLAKLQNDPGFAGRTANRQQTFQGFRWELAEYLRTGNLPDSEQEMGRQEHLMVVPFQNPDPSRKWREGTLKSSFNYLLLDPRVTKDLPSRYNQLTQLEAFRVFVAAIFYIGKGKRSRPYAHFYEALSHRKLVDEVKDQTPKKTSKKQANAKVRHILDIWAAGLGVVSLHCFQSVIPVEAYTREVITLTLSGLSRLTNIKKGDFYGPYSTLPARKRRQMGVFLLKKACQIFLVEGERQIRPADIALGQ</sequence>
<protein>
    <submittedName>
        <fullName evidence="5">Uncharacterized protein LOC110987631</fullName>
    </submittedName>
</protein>
<dbReference type="SUPFAM" id="SSF48403">
    <property type="entry name" value="Ankyrin repeat"/>
    <property type="match status" value="1"/>
</dbReference>
<dbReference type="SMART" id="SM00248">
    <property type="entry name" value="ANK"/>
    <property type="match status" value="3"/>
</dbReference>
<dbReference type="GeneID" id="110987631"/>
<dbReference type="InterPro" id="IPR034998">
    <property type="entry name" value="ANKLE1"/>
</dbReference>
<dbReference type="InterPro" id="IPR002110">
    <property type="entry name" value="Ankyrin_rpt"/>
</dbReference>
<dbReference type="CTD" id="126549"/>
<dbReference type="Gene3D" id="1.25.40.20">
    <property type="entry name" value="Ankyrin repeat-containing domain"/>
    <property type="match status" value="1"/>
</dbReference>
<feature type="compositionally biased region" description="Polar residues" evidence="2">
    <location>
        <begin position="418"/>
        <end position="432"/>
    </location>
</feature>
<feature type="region of interest" description="Disordered" evidence="2">
    <location>
        <begin position="513"/>
        <end position="541"/>
    </location>
</feature>
<feature type="compositionally biased region" description="Polar residues" evidence="2">
    <location>
        <begin position="523"/>
        <end position="539"/>
    </location>
</feature>
<proteinExistence type="predicted"/>
<dbReference type="Gene3D" id="1.10.720.40">
    <property type="match status" value="1"/>
</dbReference>
<gene>
    <name evidence="5" type="primary">LOC110987631</name>
</gene>
<reference evidence="5" key="1">
    <citation type="submission" date="2025-08" db="UniProtKB">
        <authorList>
            <consortium name="RefSeq"/>
        </authorList>
    </citation>
    <scope>IDENTIFICATION</scope>
</reference>
<dbReference type="PROSITE" id="PS50088">
    <property type="entry name" value="ANK_REPEAT"/>
    <property type="match status" value="2"/>
</dbReference>
<feature type="compositionally biased region" description="Polar residues" evidence="2">
    <location>
        <begin position="446"/>
        <end position="461"/>
    </location>
</feature>
<feature type="repeat" description="ANK" evidence="1">
    <location>
        <begin position="39"/>
        <end position="74"/>
    </location>
</feature>
<dbReference type="PROSITE" id="PS50954">
    <property type="entry name" value="LEM"/>
    <property type="match status" value="1"/>
</dbReference>
<dbReference type="RefSeq" id="XP_022106206.1">
    <property type="nucleotide sequence ID" value="XM_022250514.1"/>
</dbReference>
<dbReference type="OrthoDB" id="1601181at2759"/>
<dbReference type="CDD" id="cd10454">
    <property type="entry name" value="GIY-YIG_COG3680_Meta"/>
    <property type="match status" value="1"/>
</dbReference>
<dbReference type="PANTHER" id="PTHR46427">
    <property type="entry name" value="ANKYRIN REPEAT AND LEM DOMAIN-CONTAINING PROTEIN 1"/>
    <property type="match status" value="1"/>
</dbReference>
<dbReference type="Pfam" id="PF12796">
    <property type="entry name" value="Ank_2"/>
    <property type="match status" value="1"/>
</dbReference>
<evidence type="ECO:0000259" key="3">
    <source>
        <dbReference type="PROSITE" id="PS50954"/>
    </source>
</evidence>
<dbReference type="CDD" id="cd12940">
    <property type="entry name" value="LEM_LAP2_LEMD1"/>
    <property type="match status" value="1"/>
</dbReference>
<dbReference type="InterPro" id="IPR003887">
    <property type="entry name" value="LEM_dom"/>
</dbReference>
<keyword evidence="1" id="KW-0040">ANK repeat</keyword>